<feature type="domain" description="Erythromycin biosynthesis protein CIII-like C-terminal" evidence="4">
    <location>
        <begin position="261"/>
        <end position="403"/>
    </location>
</feature>
<dbReference type="GO" id="GO:0016758">
    <property type="term" value="F:hexosyltransferase activity"/>
    <property type="evidence" value="ECO:0007669"/>
    <property type="project" value="UniProtKB-ARBA"/>
</dbReference>
<organism evidence="6 7">
    <name type="scientific">Streptomyces showdoensis</name>
    <dbReference type="NCBI Taxonomy" id="68268"/>
    <lineage>
        <taxon>Bacteria</taxon>
        <taxon>Bacillati</taxon>
        <taxon>Actinomycetota</taxon>
        <taxon>Actinomycetes</taxon>
        <taxon>Kitasatosporales</taxon>
        <taxon>Streptomycetaceae</taxon>
        <taxon>Streptomyces</taxon>
    </lineage>
</organism>
<dbReference type="PANTHER" id="PTHR48050">
    <property type="entry name" value="STEROL 3-BETA-GLUCOSYLTRANSFERASE"/>
    <property type="match status" value="1"/>
</dbReference>
<dbReference type="InterPro" id="IPR010610">
    <property type="entry name" value="EryCIII-like_C"/>
</dbReference>
<evidence type="ECO:0000256" key="3">
    <source>
        <dbReference type="ARBA" id="ARBA00022679"/>
    </source>
</evidence>
<evidence type="ECO:0000256" key="1">
    <source>
        <dbReference type="ARBA" id="ARBA00006962"/>
    </source>
</evidence>
<dbReference type="Pfam" id="PF06722">
    <property type="entry name" value="EryCIII-like_C"/>
    <property type="match status" value="1"/>
</dbReference>
<evidence type="ECO:0000313" key="6">
    <source>
        <dbReference type="EMBL" id="KKZ75099.1"/>
    </source>
</evidence>
<dbReference type="SUPFAM" id="SSF53756">
    <property type="entry name" value="UDP-Glycosyltransferase/glycogen phosphorylase"/>
    <property type="match status" value="1"/>
</dbReference>
<protein>
    <submittedName>
        <fullName evidence="6">Uncharacterized protein</fullName>
    </submittedName>
</protein>
<dbReference type="EMBL" id="LAQS01000005">
    <property type="protein sequence ID" value="KKZ75099.1"/>
    <property type="molecule type" value="Genomic_DNA"/>
</dbReference>
<dbReference type="Pfam" id="PF21036">
    <property type="entry name" value="EryCIII-like_N"/>
    <property type="match status" value="1"/>
</dbReference>
<gene>
    <name evidence="6" type="ORF">VO63_04675</name>
</gene>
<dbReference type="InterPro" id="IPR048284">
    <property type="entry name" value="EryCIII-like_N"/>
</dbReference>
<sequence length="407" mass="42863">MRVLFTVSSWPTQYAAMVPLGWALQAAGHEVRVLCAASQADAVGRSGLLPVPVLSAMEEVLRLRLQYHAEAVRGIWPYPWLPPHPVTGERLDRLDAFDAGRFAAETEPALAESAARGFDAAVSYAGDWRPQLVLHDPGSLEGLLVAKLSGVPSALCLWGPASPHDPEHMRIVPTDHSGSFPRYGLGTFDLGMIERVVDPSPGSLKVPVLAERLPVRYVPYNGSGAAPAWTARPPERTRVCVTWSTALSTLCGPDSFLLPRIVAALEGLDCEVVLTATARDVAALGTVPDSVRVAEHLPLAALLPGCSAVLHHGGSGSALTALWAGVPQFIATFAAEQQIVGERLAGSGAALHVPGHLADEDAIRSGVERLIEDRAHRDAAARLRAEMAEAPTPAALATGLEALATGG</sequence>
<dbReference type="GO" id="GO:0017000">
    <property type="term" value="P:antibiotic biosynthetic process"/>
    <property type="evidence" value="ECO:0007669"/>
    <property type="project" value="UniProtKB-ARBA"/>
</dbReference>
<dbReference type="Gene3D" id="3.40.50.2000">
    <property type="entry name" value="Glycogen Phosphorylase B"/>
    <property type="match status" value="2"/>
</dbReference>
<accession>A0A2P2GW37</accession>
<dbReference type="InterPro" id="IPR002213">
    <property type="entry name" value="UDP_glucos_trans"/>
</dbReference>
<evidence type="ECO:0000256" key="2">
    <source>
        <dbReference type="ARBA" id="ARBA00022676"/>
    </source>
</evidence>
<comment type="similarity">
    <text evidence="1">Belongs to the glycosyltransferase 28 family.</text>
</comment>
<reference evidence="6 7" key="1">
    <citation type="submission" date="2015-05" db="EMBL/GenBank/DDBJ databases">
        <title>Draft Genome assembly of Streptomyces showdoensis.</title>
        <authorList>
            <person name="Thapa K.K."/>
            <person name="Metsa-Ketela M."/>
        </authorList>
    </citation>
    <scope>NUCLEOTIDE SEQUENCE [LARGE SCALE GENOMIC DNA]</scope>
    <source>
        <strain evidence="6 7">ATCC 15227</strain>
    </source>
</reference>
<keyword evidence="3" id="KW-0808">Transferase</keyword>
<dbReference type="CDD" id="cd03784">
    <property type="entry name" value="GT1_Gtf-like"/>
    <property type="match status" value="1"/>
</dbReference>
<dbReference type="AlphaFoldDB" id="A0A2P2GW37"/>
<dbReference type="RefSeq" id="WP_046906222.1">
    <property type="nucleotide sequence ID" value="NZ_BAAAXG010000004.1"/>
</dbReference>
<keyword evidence="2" id="KW-0328">Glycosyltransferase</keyword>
<evidence type="ECO:0000313" key="7">
    <source>
        <dbReference type="Proteomes" id="UP000265325"/>
    </source>
</evidence>
<dbReference type="Proteomes" id="UP000265325">
    <property type="component" value="Unassembled WGS sequence"/>
</dbReference>
<dbReference type="OrthoDB" id="3863369at2"/>
<feature type="domain" description="Erythromycin biosynthesis protein CIII-like N-terminal" evidence="5">
    <location>
        <begin position="119"/>
        <end position="242"/>
    </location>
</feature>
<dbReference type="InterPro" id="IPR050426">
    <property type="entry name" value="Glycosyltransferase_28"/>
</dbReference>
<evidence type="ECO:0000259" key="5">
    <source>
        <dbReference type="Pfam" id="PF21036"/>
    </source>
</evidence>
<dbReference type="PANTHER" id="PTHR48050:SF13">
    <property type="entry name" value="STEROL 3-BETA-GLUCOSYLTRANSFERASE UGT80A2"/>
    <property type="match status" value="1"/>
</dbReference>
<dbReference type="GO" id="GO:0008194">
    <property type="term" value="F:UDP-glycosyltransferase activity"/>
    <property type="evidence" value="ECO:0007669"/>
    <property type="project" value="InterPro"/>
</dbReference>
<name>A0A2P2GW37_STREW</name>
<evidence type="ECO:0000259" key="4">
    <source>
        <dbReference type="Pfam" id="PF06722"/>
    </source>
</evidence>
<comment type="caution">
    <text evidence="6">The sequence shown here is derived from an EMBL/GenBank/DDBJ whole genome shotgun (WGS) entry which is preliminary data.</text>
</comment>
<keyword evidence="7" id="KW-1185">Reference proteome</keyword>
<proteinExistence type="inferred from homology"/>